<sequence length="58" mass="6670">EISDMDVQELVMKSIGRLTLVRQTFPLPQNTSQRCVRSNHRINTSLCDPKDPKAQMLE</sequence>
<comment type="caution">
    <text evidence="1">The sequence shown here is derived from an EMBL/GenBank/DDBJ whole genome shotgun (WGS) entry which is preliminary data.</text>
</comment>
<gene>
    <name evidence="1" type="ORF">M9458_017476</name>
</gene>
<feature type="non-terminal residue" evidence="1">
    <location>
        <position position="1"/>
    </location>
</feature>
<dbReference type="EMBL" id="JAMKFB020000008">
    <property type="protein sequence ID" value="KAL0185806.1"/>
    <property type="molecule type" value="Genomic_DNA"/>
</dbReference>
<proteinExistence type="predicted"/>
<evidence type="ECO:0000313" key="2">
    <source>
        <dbReference type="Proteomes" id="UP001529510"/>
    </source>
</evidence>
<keyword evidence="2" id="KW-1185">Reference proteome</keyword>
<name>A0ABD0QL11_CIRMR</name>
<dbReference type="Gene3D" id="3.40.50.2300">
    <property type="match status" value="1"/>
</dbReference>
<evidence type="ECO:0000313" key="1">
    <source>
        <dbReference type="EMBL" id="KAL0185806.1"/>
    </source>
</evidence>
<reference evidence="1 2" key="1">
    <citation type="submission" date="2024-05" db="EMBL/GenBank/DDBJ databases">
        <title>Genome sequencing and assembly of Indian major carp, Cirrhinus mrigala (Hamilton, 1822).</title>
        <authorList>
            <person name="Mohindra V."/>
            <person name="Chowdhury L.M."/>
            <person name="Lal K."/>
            <person name="Jena J.K."/>
        </authorList>
    </citation>
    <scope>NUCLEOTIDE SEQUENCE [LARGE SCALE GENOMIC DNA]</scope>
    <source>
        <strain evidence="1">CM1030</strain>
        <tissue evidence="1">Blood</tissue>
    </source>
</reference>
<dbReference type="AlphaFoldDB" id="A0ABD0QL11"/>
<organism evidence="1 2">
    <name type="scientific">Cirrhinus mrigala</name>
    <name type="common">Mrigala</name>
    <dbReference type="NCBI Taxonomy" id="683832"/>
    <lineage>
        <taxon>Eukaryota</taxon>
        <taxon>Metazoa</taxon>
        <taxon>Chordata</taxon>
        <taxon>Craniata</taxon>
        <taxon>Vertebrata</taxon>
        <taxon>Euteleostomi</taxon>
        <taxon>Actinopterygii</taxon>
        <taxon>Neopterygii</taxon>
        <taxon>Teleostei</taxon>
        <taxon>Ostariophysi</taxon>
        <taxon>Cypriniformes</taxon>
        <taxon>Cyprinidae</taxon>
        <taxon>Labeoninae</taxon>
        <taxon>Labeonini</taxon>
        <taxon>Cirrhinus</taxon>
    </lineage>
</organism>
<dbReference type="Proteomes" id="UP001529510">
    <property type="component" value="Unassembled WGS sequence"/>
</dbReference>
<accession>A0ABD0QL11</accession>
<protein>
    <submittedName>
        <fullName evidence="1">Uncharacterized protein</fullName>
    </submittedName>
</protein>
<feature type="non-terminal residue" evidence="1">
    <location>
        <position position="58"/>
    </location>
</feature>